<gene>
    <name evidence="1" type="ORF">BSTOLATCC_MIC42322</name>
</gene>
<dbReference type="Proteomes" id="UP001162131">
    <property type="component" value="Unassembled WGS sequence"/>
</dbReference>
<keyword evidence="2" id="KW-1185">Reference proteome</keyword>
<dbReference type="EMBL" id="CAJZBQ010000041">
    <property type="protein sequence ID" value="CAG9327064.1"/>
    <property type="molecule type" value="Genomic_DNA"/>
</dbReference>
<dbReference type="InterPro" id="IPR039904">
    <property type="entry name" value="TRANK1"/>
</dbReference>
<evidence type="ECO:0000313" key="1">
    <source>
        <dbReference type="EMBL" id="CAG9327064.1"/>
    </source>
</evidence>
<dbReference type="AlphaFoldDB" id="A0AAU9JPM5"/>
<dbReference type="PANTHER" id="PTHR21529:SF4">
    <property type="entry name" value="TPR AND ANKYRIN REPEAT-CONTAINING PROTEIN 1"/>
    <property type="match status" value="1"/>
</dbReference>
<proteinExistence type="predicted"/>
<name>A0AAU9JPM5_9CILI</name>
<reference evidence="1" key="1">
    <citation type="submission" date="2021-09" db="EMBL/GenBank/DDBJ databases">
        <authorList>
            <consortium name="AG Swart"/>
            <person name="Singh M."/>
            <person name="Singh A."/>
            <person name="Seah K."/>
            <person name="Emmerich C."/>
        </authorList>
    </citation>
    <scope>NUCLEOTIDE SEQUENCE</scope>
    <source>
        <strain evidence="1">ATCC30299</strain>
    </source>
</reference>
<comment type="caution">
    <text evidence="1">The sequence shown here is derived from an EMBL/GenBank/DDBJ whole genome shotgun (WGS) entry which is preliminary data.</text>
</comment>
<sequence>MSKKPKLSSPLIEFILNTESGIIKNTEILKTQLNLHSLTYRVNSECTSYDYSKLFFKWAFEYYENFDLMLQGNKQYDQPNPDDLYLLSDESLMLKSINLNSQKDDQLWEPVILPNFTLSAMKESEISRKNIIKTIIELKGGYFNDSKIMDQIACEFASFRAIKVKLLSNPDKWVVFSIEINRFPVLVDGILDEFICIQLIKLIDLADTYSKCIKIASAYLQEIKGVPELWVPKWMKFFNSFSYVKQYKTIPATFRAVKLYPAERARYRYISEIKRWRKGQKQKVWSIAGKSSNSISQENSQIISQLASQESCSQFIKMMEKLTSFKFRLSDEEKAIISESSNQLAIGRSGTGKTTSLILRMFAAEMVFKKKSKINLHNSGMLETSNLTTDDVRKKVNLHQVFITVSPVLVFEVKRLYDNLYRQLEAAIRREEFNEAAGELNDHFFNPNEDSDINLPNSLLNFEDEHFPVFIPIFNFLTRVDATLEVPFFAVGEENKEENIAYHLMKRNMKVRNLYTPNGFVKFSTFEIDYDYFSYHFWPRLRSLIGISPITIWAEISSVIKGSPEAYKDRDGHIQKETYINLGKKQSQIDTEKRYFCAVWRMEKKAKCLWFSRFGELCAKNYW</sequence>
<dbReference type="PANTHER" id="PTHR21529">
    <property type="entry name" value="MAMMARY TURMOR VIRUS RECEPTOR HOMOLOG 1, 2 MTVR1, 2"/>
    <property type="match status" value="1"/>
</dbReference>
<accession>A0AAU9JPM5</accession>
<protein>
    <submittedName>
        <fullName evidence="1">Uncharacterized protein</fullName>
    </submittedName>
</protein>
<organism evidence="1 2">
    <name type="scientific">Blepharisma stoltei</name>
    <dbReference type="NCBI Taxonomy" id="1481888"/>
    <lineage>
        <taxon>Eukaryota</taxon>
        <taxon>Sar</taxon>
        <taxon>Alveolata</taxon>
        <taxon>Ciliophora</taxon>
        <taxon>Postciliodesmatophora</taxon>
        <taxon>Heterotrichea</taxon>
        <taxon>Heterotrichida</taxon>
        <taxon>Blepharismidae</taxon>
        <taxon>Blepharisma</taxon>
    </lineage>
</organism>
<evidence type="ECO:0000313" key="2">
    <source>
        <dbReference type="Proteomes" id="UP001162131"/>
    </source>
</evidence>